<name>A0ABN9REC8_9DINO</name>
<proteinExistence type="predicted"/>
<keyword evidence="2" id="KW-1185">Reference proteome</keyword>
<accession>A0ABN9REC8</accession>
<evidence type="ECO:0008006" key="3">
    <source>
        <dbReference type="Google" id="ProtNLM"/>
    </source>
</evidence>
<feature type="non-terminal residue" evidence="1">
    <location>
        <position position="731"/>
    </location>
</feature>
<gene>
    <name evidence="1" type="ORF">PCOR1329_LOCUS19998</name>
</gene>
<sequence>ATLIMTTVGVGCHEDQVPSREVRGSMPLIEQGAAVDGSEVASVYCFEPLPRAVQAWDAVHEVVAGGAGALPPDDFALELGEGSVLGRPPGPRWLRDPHAGRLPAAARSLEAASTPPRGTAAALLLPSAPAEDALAAALRPPCGDPRILAVARDSRGRRDRSVGDALSKQTEYERDDWSVLGPPARLGFLLFRRGWGYVQLGIPELASFEFLARQLQLIEGRDCVEKTQEAAVTLQGRGKKDATAQGALSAEVGFSLGIGKTKGNACISPARTQFIAEQVWNEAAASDERRKACEERALRTPWPRAFASGMLCRCRPSTWTTVSTPFLVGGPASGRLAERPGAGGATRASTHSTGSTIVLARAISQARAWFADQAQLAAVEELPEHYRRFELPPGCSEQHQFCKASLAEVLSTTPSYQNTSRVRHYDKARVAWPALSGPPVEVGPVARQADAVQLQGWRQSMLRSAGEVEELQRRLVFDARVASTYFKSPPNTVLPTPSAWACLESTDDFYVAQGGIQCAFYHMAVPPDLGNFFRLPTISNRFAGLKSVGSVNVGRRALLQPVVRVMPMGSNWALYFCQSALVRGMLDAVIQPNRHLADGAAPAPLVSKSDLVAAGYVDNFCAASQSAALATADARELAQALTSRGLPARDFTEAQTERVFTGIQFSGKTGMSRVRPDRLARLRQAILALLSRGSASRGALASMVRHATWAMIMRRECLSIFNGVYGSFKLR</sequence>
<evidence type="ECO:0000313" key="2">
    <source>
        <dbReference type="Proteomes" id="UP001189429"/>
    </source>
</evidence>
<organism evidence="1 2">
    <name type="scientific">Prorocentrum cordatum</name>
    <dbReference type="NCBI Taxonomy" id="2364126"/>
    <lineage>
        <taxon>Eukaryota</taxon>
        <taxon>Sar</taxon>
        <taxon>Alveolata</taxon>
        <taxon>Dinophyceae</taxon>
        <taxon>Prorocentrales</taxon>
        <taxon>Prorocentraceae</taxon>
        <taxon>Prorocentrum</taxon>
    </lineage>
</organism>
<dbReference type="EMBL" id="CAUYUJ010006446">
    <property type="protein sequence ID" value="CAK0817361.1"/>
    <property type="molecule type" value="Genomic_DNA"/>
</dbReference>
<reference evidence="1" key="1">
    <citation type="submission" date="2023-10" db="EMBL/GenBank/DDBJ databases">
        <authorList>
            <person name="Chen Y."/>
            <person name="Shah S."/>
            <person name="Dougan E. K."/>
            <person name="Thang M."/>
            <person name="Chan C."/>
        </authorList>
    </citation>
    <scope>NUCLEOTIDE SEQUENCE [LARGE SCALE GENOMIC DNA]</scope>
</reference>
<protein>
    <recommendedName>
        <fullName evidence="3">RNA-directed RNA polymerase</fullName>
    </recommendedName>
</protein>
<comment type="caution">
    <text evidence="1">The sequence shown here is derived from an EMBL/GenBank/DDBJ whole genome shotgun (WGS) entry which is preliminary data.</text>
</comment>
<feature type="non-terminal residue" evidence="1">
    <location>
        <position position="1"/>
    </location>
</feature>
<evidence type="ECO:0000313" key="1">
    <source>
        <dbReference type="EMBL" id="CAK0817361.1"/>
    </source>
</evidence>
<dbReference type="Proteomes" id="UP001189429">
    <property type="component" value="Unassembled WGS sequence"/>
</dbReference>